<evidence type="ECO:0000313" key="2">
    <source>
        <dbReference type="EMBL" id="KAF7679944.1"/>
    </source>
</evidence>
<feature type="region of interest" description="Disordered" evidence="1">
    <location>
        <begin position="43"/>
        <end position="63"/>
    </location>
</feature>
<comment type="caution">
    <text evidence="2">The sequence shown here is derived from an EMBL/GenBank/DDBJ whole genome shotgun (WGS) entry which is preliminary data.</text>
</comment>
<keyword evidence="3" id="KW-1185">Reference proteome</keyword>
<dbReference type="Proteomes" id="UP000596902">
    <property type="component" value="Unassembled WGS sequence"/>
</dbReference>
<reference evidence="2" key="1">
    <citation type="submission" date="2020-01" db="EMBL/GenBank/DDBJ databases">
        <authorList>
            <person name="Feng Z.H.Z."/>
        </authorList>
    </citation>
    <scope>NUCLEOTIDE SEQUENCE</scope>
    <source>
        <strain evidence="2">CBS107.38</strain>
    </source>
</reference>
<evidence type="ECO:0000256" key="1">
    <source>
        <dbReference type="SAM" id="MobiDB-lite"/>
    </source>
</evidence>
<name>A0A8H7B9M0_9PLEO</name>
<accession>A0A8H7B9M0</accession>
<feature type="region of interest" description="Disordered" evidence="1">
    <location>
        <begin position="1"/>
        <end position="22"/>
    </location>
</feature>
<dbReference type="EMBL" id="JAAABM010000002">
    <property type="protein sequence ID" value="KAF7679944.1"/>
    <property type="molecule type" value="Genomic_DNA"/>
</dbReference>
<evidence type="ECO:0000313" key="3">
    <source>
        <dbReference type="Proteomes" id="UP000596902"/>
    </source>
</evidence>
<dbReference type="AlphaFoldDB" id="A0A8H7B9M0"/>
<proteinExistence type="predicted"/>
<gene>
    <name evidence="2" type="ORF">GT037_001595</name>
</gene>
<sequence length="63" mass="7335">MRHQSHCAPLDTQNLTEMTESRTGERHLTYRYGFGPEDFFTYRLKPDDEKPIPGVTNGDYKVS</sequence>
<dbReference type="GeneID" id="62199820"/>
<reference evidence="2" key="2">
    <citation type="submission" date="2020-08" db="EMBL/GenBank/DDBJ databases">
        <title>Draft Genome Sequence of Cumin Blight Pathogen Alternaria burnsii.</title>
        <authorList>
            <person name="Feng Z."/>
        </authorList>
    </citation>
    <scope>NUCLEOTIDE SEQUENCE</scope>
    <source>
        <strain evidence="2">CBS107.38</strain>
    </source>
</reference>
<organism evidence="2 3">
    <name type="scientific">Alternaria burnsii</name>
    <dbReference type="NCBI Taxonomy" id="1187904"/>
    <lineage>
        <taxon>Eukaryota</taxon>
        <taxon>Fungi</taxon>
        <taxon>Dikarya</taxon>
        <taxon>Ascomycota</taxon>
        <taxon>Pezizomycotina</taxon>
        <taxon>Dothideomycetes</taxon>
        <taxon>Pleosporomycetidae</taxon>
        <taxon>Pleosporales</taxon>
        <taxon>Pleosporineae</taxon>
        <taxon>Pleosporaceae</taxon>
        <taxon>Alternaria</taxon>
        <taxon>Alternaria sect. Alternaria</taxon>
    </lineage>
</organism>
<protein>
    <submittedName>
        <fullName evidence="2">Uncharacterized protein</fullName>
    </submittedName>
</protein>
<dbReference type="RefSeq" id="XP_038789934.1">
    <property type="nucleotide sequence ID" value="XM_038926642.1"/>
</dbReference>